<keyword evidence="2" id="KW-1185">Reference proteome</keyword>
<organism evidence="1 2">
    <name type="scientific">Puccinia sorghi</name>
    <dbReference type="NCBI Taxonomy" id="27349"/>
    <lineage>
        <taxon>Eukaryota</taxon>
        <taxon>Fungi</taxon>
        <taxon>Dikarya</taxon>
        <taxon>Basidiomycota</taxon>
        <taxon>Pucciniomycotina</taxon>
        <taxon>Pucciniomycetes</taxon>
        <taxon>Pucciniales</taxon>
        <taxon>Pucciniaceae</taxon>
        <taxon>Puccinia</taxon>
    </lineage>
</organism>
<protein>
    <submittedName>
        <fullName evidence="1">Putative signal peptide protein</fullName>
    </submittedName>
</protein>
<reference evidence="1 2" key="1">
    <citation type="submission" date="2015-08" db="EMBL/GenBank/DDBJ databases">
        <title>Next Generation Sequencing and Analysis of the Genome of Puccinia sorghi L Schw, the Causal Agent of Maize Common Rust.</title>
        <authorList>
            <person name="Rochi L."/>
            <person name="Burguener G."/>
            <person name="Darino M."/>
            <person name="Turjanski A."/>
            <person name="Kreff E."/>
            <person name="Dieguez M.J."/>
            <person name="Sacco F."/>
        </authorList>
    </citation>
    <scope>NUCLEOTIDE SEQUENCE [LARGE SCALE GENOMIC DNA]</scope>
    <source>
        <strain evidence="1 2">RO10H11247</strain>
    </source>
</reference>
<dbReference type="PROSITE" id="PS51257">
    <property type="entry name" value="PROKAR_LIPOPROTEIN"/>
    <property type="match status" value="1"/>
</dbReference>
<dbReference type="EMBL" id="LAVV01006781">
    <property type="protein sequence ID" value="KNZ58336.1"/>
    <property type="molecule type" value="Genomic_DNA"/>
</dbReference>
<sequence>MKKTCLYLFSLHFFCSCIAILLAHCCCINYYHN</sequence>
<evidence type="ECO:0000313" key="2">
    <source>
        <dbReference type="Proteomes" id="UP000037035"/>
    </source>
</evidence>
<name>A0A0L6VC61_9BASI</name>
<gene>
    <name evidence="1" type="ORF">VP01_194g4</name>
</gene>
<dbReference type="Proteomes" id="UP000037035">
    <property type="component" value="Unassembled WGS sequence"/>
</dbReference>
<accession>A0A0L6VC61</accession>
<comment type="caution">
    <text evidence="1">The sequence shown here is derived from an EMBL/GenBank/DDBJ whole genome shotgun (WGS) entry which is preliminary data.</text>
</comment>
<dbReference type="VEuPathDB" id="FungiDB:VP01_194g4"/>
<evidence type="ECO:0000313" key="1">
    <source>
        <dbReference type="EMBL" id="KNZ58336.1"/>
    </source>
</evidence>
<dbReference type="AlphaFoldDB" id="A0A0L6VC61"/>
<proteinExistence type="predicted"/>